<feature type="compositionally biased region" description="Low complexity" evidence="1">
    <location>
        <begin position="58"/>
        <end position="71"/>
    </location>
</feature>
<dbReference type="GO" id="GO:0016702">
    <property type="term" value="F:oxidoreductase activity, acting on single donors with incorporation of molecular oxygen, incorporation of two atoms of oxygen"/>
    <property type="evidence" value="ECO:0007669"/>
    <property type="project" value="InterPro"/>
</dbReference>
<feature type="region of interest" description="Disordered" evidence="1">
    <location>
        <begin position="55"/>
        <end position="105"/>
    </location>
</feature>
<evidence type="ECO:0000256" key="1">
    <source>
        <dbReference type="SAM" id="MobiDB-lite"/>
    </source>
</evidence>
<dbReference type="InterPro" id="IPR015889">
    <property type="entry name" value="Intradiol_dOase_core"/>
</dbReference>
<reference evidence="3 4" key="1">
    <citation type="submission" date="2016-10" db="EMBL/GenBank/DDBJ databases">
        <authorList>
            <person name="de Groot N.N."/>
        </authorList>
    </citation>
    <scope>NUCLEOTIDE SEQUENCE [LARGE SCALE GENOMIC DNA]</scope>
    <source>
        <strain evidence="3 4">ATCC 43154</strain>
    </source>
</reference>
<keyword evidence="3" id="KW-0560">Oxidoreductase</keyword>
<organism evidence="3 4">
    <name type="scientific">Rugamonas rubra</name>
    <dbReference type="NCBI Taxonomy" id="758825"/>
    <lineage>
        <taxon>Bacteria</taxon>
        <taxon>Pseudomonadati</taxon>
        <taxon>Pseudomonadota</taxon>
        <taxon>Betaproteobacteria</taxon>
        <taxon>Burkholderiales</taxon>
        <taxon>Oxalobacteraceae</taxon>
        <taxon>Telluria group</taxon>
        <taxon>Rugamonas</taxon>
    </lineage>
</organism>
<dbReference type="OrthoDB" id="9805815at2"/>
<name>A0A1I4S837_9BURK</name>
<proteinExistence type="predicted"/>
<dbReference type="PANTHER" id="PTHR34315:SF1">
    <property type="entry name" value="INTRADIOL RING-CLEAVAGE DIOXYGENASES DOMAIN-CONTAINING PROTEIN-RELATED"/>
    <property type="match status" value="1"/>
</dbReference>
<dbReference type="STRING" id="758825.SAMN02982985_04668"/>
<accession>A0A1I4S837</accession>
<dbReference type="AlphaFoldDB" id="A0A1I4S837"/>
<dbReference type="Proteomes" id="UP000199470">
    <property type="component" value="Unassembled WGS sequence"/>
</dbReference>
<feature type="compositionally biased region" description="Pro residues" evidence="1">
    <location>
        <begin position="72"/>
        <end position="81"/>
    </location>
</feature>
<evidence type="ECO:0000313" key="4">
    <source>
        <dbReference type="Proteomes" id="UP000199470"/>
    </source>
</evidence>
<dbReference type="SUPFAM" id="SSF49482">
    <property type="entry name" value="Aromatic compound dioxygenase"/>
    <property type="match status" value="1"/>
</dbReference>
<dbReference type="Pfam" id="PF00775">
    <property type="entry name" value="Dioxygenase_C"/>
    <property type="match status" value="1"/>
</dbReference>
<gene>
    <name evidence="3" type="ORF">SAMN02982985_04668</name>
</gene>
<dbReference type="Gene3D" id="2.60.130.10">
    <property type="entry name" value="Aromatic compound dioxygenase"/>
    <property type="match status" value="1"/>
</dbReference>
<feature type="domain" description="Intradiol ring-cleavage dioxygenases" evidence="2">
    <location>
        <begin position="134"/>
        <end position="211"/>
    </location>
</feature>
<sequence length="301" mass="30646">MDAQHDARHDGHADHQHGLAADLDTMLNLASNRRQSLRWLLAGAGALPMLGCGGSGGATADTSTSGATTAPTIPPTPPTPTTPTTGACAVIPEETGGPYPADGSNSNGSGVANVLNQTGVVRSDIRSSFGGASGVAAGVPLTIKLQIVNASGGCSALAGYTVYLWHCDRDGQYSLYSSGVTGQNYLRGVQEADSGGNVSFSTIFPGCYAGRMPHVHFEVYPTLAKSASAANRVKTSQFTFPMATLNEVYATAGYSSSVRNLAQISYASDNVFGDGTTLQMAAVSGNASDGYVVTLTLGVAG</sequence>
<keyword evidence="3" id="KW-0223">Dioxygenase</keyword>
<dbReference type="PANTHER" id="PTHR34315">
    <property type="match status" value="1"/>
</dbReference>
<dbReference type="RefSeq" id="WP_093390110.1">
    <property type="nucleotide sequence ID" value="NZ_FOTW01000025.1"/>
</dbReference>
<protein>
    <submittedName>
        <fullName evidence="3">Dioxygenase</fullName>
    </submittedName>
</protein>
<dbReference type="InterPro" id="IPR000627">
    <property type="entry name" value="Intradiol_dOase_C"/>
</dbReference>
<evidence type="ECO:0000259" key="2">
    <source>
        <dbReference type="Pfam" id="PF00775"/>
    </source>
</evidence>
<keyword evidence="4" id="KW-1185">Reference proteome</keyword>
<dbReference type="EMBL" id="FOTW01000025">
    <property type="protein sequence ID" value="SFM60676.1"/>
    <property type="molecule type" value="Genomic_DNA"/>
</dbReference>
<evidence type="ECO:0000313" key="3">
    <source>
        <dbReference type="EMBL" id="SFM60676.1"/>
    </source>
</evidence>
<dbReference type="GO" id="GO:0008199">
    <property type="term" value="F:ferric iron binding"/>
    <property type="evidence" value="ECO:0007669"/>
    <property type="project" value="InterPro"/>
</dbReference>